<protein>
    <submittedName>
        <fullName evidence="1">Uncharacterized protein</fullName>
    </submittedName>
</protein>
<dbReference type="AlphaFoldDB" id="A0A226CZ27"/>
<accession>A0A226CZ27</accession>
<gene>
    <name evidence="1" type="ORF">Fcan01_26946</name>
</gene>
<dbReference type="Proteomes" id="UP000198287">
    <property type="component" value="Unassembled WGS sequence"/>
</dbReference>
<dbReference type="EMBL" id="LNIX01000047">
    <property type="protein sequence ID" value="OXA38213.1"/>
    <property type="molecule type" value="Genomic_DNA"/>
</dbReference>
<evidence type="ECO:0000313" key="2">
    <source>
        <dbReference type="Proteomes" id="UP000198287"/>
    </source>
</evidence>
<evidence type="ECO:0000313" key="1">
    <source>
        <dbReference type="EMBL" id="OXA38213.1"/>
    </source>
</evidence>
<reference evidence="1 2" key="1">
    <citation type="submission" date="2015-12" db="EMBL/GenBank/DDBJ databases">
        <title>The genome of Folsomia candida.</title>
        <authorList>
            <person name="Faddeeva A."/>
            <person name="Derks M.F."/>
            <person name="Anvar Y."/>
            <person name="Smit S."/>
            <person name="Van Straalen N."/>
            <person name="Roelofs D."/>
        </authorList>
    </citation>
    <scope>NUCLEOTIDE SEQUENCE [LARGE SCALE GENOMIC DNA]</scope>
    <source>
        <strain evidence="1 2">VU population</strain>
        <tissue evidence="1">Whole body</tissue>
    </source>
</reference>
<keyword evidence="2" id="KW-1185">Reference proteome</keyword>
<name>A0A226CZ27_FOLCA</name>
<proteinExistence type="predicted"/>
<organism evidence="1 2">
    <name type="scientific">Folsomia candida</name>
    <name type="common">Springtail</name>
    <dbReference type="NCBI Taxonomy" id="158441"/>
    <lineage>
        <taxon>Eukaryota</taxon>
        <taxon>Metazoa</taxon>
        <taxon>Ecdysozoa</taxon>
        <taxon>Arthropoda</taxon>
        <taxon>Hexapoda</taxon>
        <taxon>Collembola</taxon>
        <taxon>Entomobryomorpha</taxon>
        <taxon>Isotomoidea</taxon>
        <taxon>Isotomidae</taxon>
        <taxon>Proisotominae</taxon>
        <taxon>Folsomia</taxon>
    </lineage>
</organism>
<sequence length="102" mass="11027">MNGKGGFSGLPSFLSNPSEAQGQMFGAFTGAAASVYGTYRTMELEEKRVRTTPPAWEALATYNFFPESIPASTANFGKDPRDMATHWRPLGSACITRDMVAV</sequence>
<comment type="caution">
    <text evidence="1">The sequence shown here is derived from an EMBL/GenBank/DDBJ whole genome shotgun (WGS) entry which is preliminary data.</text>
</comment>